<protein>
    <submittedName>
        <fullName evidence="1">Transcriptional regulator</fullName>
    </submittedName>
</protein>
<dbReference type="EMBL" id="JAMKBI010000002">
    <property type="protein sequence ID" value="MCZ8532214.1"/>
    <property type="molecule type" value="Genomic_DNA"/>
</dbReference>
<accession>A0A9X3R8C9</accession>
<dbReference type="RefSeq" id="WP_269920845.1">
    <property type="nucleotide sequence ID" value="NZ_JAMKBI010000002.1"/>
</dbReference>
<name>A0A9X3R8C9_9BACI</name>
<dbReference type="Proteomes" id="UP001152172">
    <property type="component" value="Unassembled WGS sequence"/>
</dbReference>
<reference evidence="1" key="1">
    <citation type="submission" date="2022-05" db="EMBL/GenBank/DDBJ databases">
        <authorList>
            <person name="Colautti A."/>
            <person name="Iacumin L."/>
        </authorList>
    </citation>
    <scope>NUCLEOTIDE SEQUENCE</scope>
    <source>
        <strain evidence="1">DSM 30747</strain>
    </source>
</reference>
<proteinExistence type="predicted"/>
<dbReference type="AlphaFoldDB" id="A0A9X3R8C9"/>
<evidence type="ECO:0000313" key="1">
    <source>
        <dbReference type="EMBL" id="MCZ8532214.1"/>
    </source>
</evidence>
<comment type="caution">
    <text evidence="1">The sequence shown here is derived from an EMBL/GenBank/DDBJ whole genome shotgun (WGS) entry which is preliminary data.</text>
</comment>
<sequence>MRINLMKCMERNQLIELMYMDSKGNISKRRVKVLKFQGTTFQALCFKRNAKRTFIIDSVLAYVPIIHNEREVV</sequence>
<evidence type="ECO:0000313" key="2">
    <source>
        <dbReference type="Proteomes" id="UP001152172"/>
    </source>
</evidence>
<gene>
    <name evidence="1" type="ORF">M9R61_02480</name>
</gene>
<organism evidence="1 2">
    <name type="scientific">Psychrobacillus psychrodurans</name>
    <dbReference type="NCBI Taxonomy" id="126157"/>
    <lineage>
        <taxon>Bacteria</taxon>
        <taxon>Bacillati</taxon>
        <taxon>Bacillota</taxon>
        <taxon>Bacilli</taxon>
        <taxon>Bacillales</taxon>
        <taxon>Bacillaceae</taxon>
        <taxon>Psychrobacillus</taxon>
    </lineage>
</organism>
<keyword evidence="2" id="KW-1185">Reference proteome</keyword>